<keyword evidence="7" id="KW-1185">Reference proteome</keyword>
<gene>
    <name evidence="6" type="ORF">L2716_13925</name>
</gene>
<dbReference type="InterPro" id="IPR016195">
    <property type="entry name" value="Pol/histidinol_Pase-like"/>
</dbReference>
<keyword evidence="3 5" id="KW-0904">Protein phosphatase</keyword>
<dbReference type="EC" id="3.1.3.48" evidence="5"/>
<proteinExistence type="inferred from homology"/>
<dbReference type="PANTHER" id="PTHR39181">
    <property type="entry name" value="TYROSINE-PROTEIN PHOSPHATASE YWQE"/>
    <property type="match status" value="1"/>
</dbReference>
<dbReference type="SUPFAM" id="SSF89550">
    <property type="entry name" value="PHP domain-like"/>
    <property type="match status" value="1"/>
</dbReference>
<evidence type="ECO:0000256" key="1">
    <source>
        <dbReference type="ARBA" id="ARBA00005750"/>
    </source>
</evidence>
<reference evidence="6 7" key="1">
    <citation type="submission" date="2022-01" db="EMBL/GenBank/DDBJ databases">
        <title>Alkalihalobacillus sp. EGI L200015, a novel bacterium isolated from a salt lake sediment.</title>
        <authorList>
            <person name="Gao L."/>
            <person name="Fang B.-Z."/>
            <person name="Li W.-J."/>
        </authorList>
    </citation>
    <scope>NUCLEOTIDE SEQUENCE [LARGE SCALE GENOMIC DNA]</scope>
    <source>
        <strain evidence="6 7">KCTC 12718</strain>
    </source>
</reference>
<dbReference type="Proteomes" id="UP001649381">
    <property type="component" value="Unassembled WGS sequence"/>
</dbReference>
<keyword evidence="2 5" id="KW-0378">Hydrolase</keyword>
<comment type="caution">
    <text evidence="6">The sequence shown here is derived from an EMBL/GenBank/DDBJ whole genome shotgun (WGS) entry which is preliminary data.</text>
</comment>
<dbReference type="RefSeq" id="WP_236337018.1">
    <property type="nucleotide sequence ID" value="NZ_JAKIJS010000001.1"/>
</dbReference>
<name>A0ABS9H4I9_9BACL</name>
<comment type="catalytic activity">
    <reaction evidence="4 5">
        <text>O-phospho-L-tyrosyl-[protein] + H2O = L-tyrosyl-[protein] + phosphate</text>
        <dbReference type="Rhea" id="RHEA:10684"/>
        <dbReference type="Rhea" id="RHEA-COMP:10136"/>
        <dbReference type="Rhea" id="RHEA-COMP:20101"/>
        <dbReference type="ChEBI" id="CHEBI:15377"/>
        <dbReference type="ChEBI" id="CHEBI:43474"/>
        <dbReference type="ChEBI" id="CHEBI:46858"/>
        <dbReference type="ChEBI" id="CHEBI:61978"/>
        <dbReference type="EC" id="3.1.3.48"/>
    </reaction>
</comment>
<comment type="similarity">
    <text evidence="1 5">Belongs to the metallo-dependent hydrolases superfamily. CpsB/CapC family.</text>
</comment>
<dbReference type="Pfam" id="PF19567">
    <property type="entry name" value="CpsB_CapC"/>
    <property type="match status" value="1"/>
</dbReference>
<evidence type="ECO:0000256" key="5">
    <source>
        <dbReference type="PIRNR" id="PIRNR016557"/>
    </source>
</evidence>
<sequence length="254" mass="28830">MIDIHCHILPGIDDGASQYEDSMNMAKKAIEEGITTIIATPHHNHHFPNHGLEIENHVARLNEKLKENHIEIEVIQGQEPRITADFIEELNRGEILTLGNQRKYVHIELPSNQVPRHTKSIIFELQLMGITPIIVHPERNTKLTENPDLLFELVNEGALTQVTAASVVGNFGKNIQKFSYQIIEHNLSHFIASDAHNISNRSFHLRGAYEAIEKKFGIKKRYELQENPALLINGESITASTPEPIKRRKILGLF</sequence>
<dbReference type="PIRSF" id="PIRSF016557">
    <property type="entry name" value="Caps_synth_CpsB"/>
    <property type="match status" value="1"/>
</dbReference>
<dbReference type="Gene3D" id="3.20.20.140">
    <property type="entry name" value="Metal-dependent hydrolases"/>
    <property type="match status" value="1"/>
</dbReference>
<dbReference type="EMBL" id="JAKIJS010000001">
    <property type="protein sequence ID" value="MCF6138831.1"/>
    <property type="molecule type" value="Genomic_DNA"/>
</dbReference>
<dbReference type="PANTHER" id="PTHR39181:SF1">
    <property type="entry name" value="TYROSINE-PROTEIN PHOSPHATASE YWQE"/>
    <property type="match status" value="1"/>
</dbReference>
<evidence type="ECO:0000256" key="2">
    <source>
        <dbReference type="ARBA" id="ARBA00022801"/>
    </source>
</evidence>
<accession>A0ABS9H4I9</accession>
<evidence type="ECO:0000313" key="6">
    <source>
        <dbReference type="EMBL" id="MCF6138831.1"/>
    </source>
</evidence>
<protein>
    <recommendedName>
        <fullName evidence="5">Tyrosine-protein phosphatase</fullName>
        <ecNumber evidence="5">3.1.3.48</ecNumber>
    </recommendedName>
</protein>
<dbReference type="InterPro" id="IPR016667">
    <property type="entry name" value="Caps_polysacc_synth_CpsB/CapC"/>
</dbReference>
<evidence type="ECO:0000313" key="7">
    <source>
        <dbReference type="Proteomes" id="UP001649381"/>
    </source>
</evidence>
<organism evidence="6 7">
    <name type="scientific">Pseudalkalibacillus berkeleyi</name>
    <dbReference type="NCBI Taxonomy" id="1069813"/>
    <lineage>
        <taxon>Bacteria</taxon>
        <taxon>Bacillati</taxon>
        <taxon>Bacillota</taxon>
        <taxon>Bacilli</taxon>
        <taxon>Bacillales</taxon>
        <taxon>Fictibacillaceae</taxon>
        <taxon>Pseudalkalibacillus</taxon>
    </lineage>
</organism>
<evidence type="ECO:0000256" key="3">
    <source>
        <dbReference type="ARBA" id="ARBA00022912"/>
    </source>
</evidence>
<evidence type="ECO:0000256" key="4">
    <source>
        <dbReference type="ARBA" id="ARBA00051722"/>
    </source>
</evidence>